<accession>A0A1F7UR19</accession>
<gene>
    <name evidence="1" type="ORF">A3B21_02260</name>
</gene>
<sequence length="76" mass="9102">MVEYTAFNPEQLYNEVRARAEAEGAYGEEAWDDLVEQVLEEKKPFGELHDDEDWDLLREELQNRWDEFKDQIRPGV</sequence>
<comment type="caution">
    <text evidence="1">The sequence shown here is derived from an EMBL/GenBank/DDBJ whole genome shotgun (WGS) entry which is preliminary data.</text>
</comment>
<dbReference type="Proteomes" id="UP000176897">
    <property type="component" value="Unassembled WGS sequence"/>
</dbReference>
<evidence type="ECO:0000313" key="2">
    <source>
        <dbReference type="Proteomes" id="UP000176897"/>
    </source>
</evidence>
<reference evidence="1 2" key="1">
    <citation type="journal article" date="2016" name="Nat. Commun.">
        <title>Thousands of microbial genomes shed light on interconnected biogeochemical processes in an aquifer system.</title>
        <authorList>
            <person name="Anantharaman K."/>
            <person name="Brown C.T."/>
            <person name="Hug L.A."/>
            <person name="Sharon I."/>
            <person name="Castelle C.J."/>
            <person name="Probst A.J."/>
            <person name="Thomas B.C."/>
            <person name="Singh A."/>
            <person name="Wilkins M.J."/>
            <person name="Karaoz U."/>
            <person name="Brodie E.L."/>
            <person name="Williams K.H."/>
            <person name="Hubbard S.S."/>
            <person name="Banfield J.F."/>
        </authorList>
    </citation>
    <scope>NUCLEOTIDE SEQUENCE [LARGE SCALE GENOMIC DNA]</scope>
</reference>
<dbReference type="STRING" id="1802401.A3B21_02260"/>
<organism evidence="1 2">
    <name type="scientific">Candidatus Uhrbacteria bacterium RIFCSPLOWO2_01_FULL_47_24</name>
    <dbReference type="NCBI Taxonomy" id="1802401"/>
    <lineage>
        <taxon>Bacteria</taxon>
        <taxon>Candidatus Uhriibacteriota</taxon>
    </lineage>
</organism>
<name>A0A1F7UR19_9BACT</name>
<dbReference type="EMBL" id="MGEJ01000014">
    <property type="protein sequence ID" value="OGL80174.1"/>
    <property type="molecule type" value="Genomic_DNA"/>
</dbReference>
<evidence type="ECO:0000313" key="1">
    <source>
        <dbReference type="EMBL" id="OGL80174.1"/>
    </source>
</evidence>
<protein>
    <submittedName>
        <fullName evidence="1">Uncharacterized protein</fullName>
    </submittedName>
</protein>
<dbReference type="AlphaFoldDB" id="A0A1F7UR19"/>
<proteinExistence type="predicted"/>